<comment type="caution">
    <text evidence="1">The sequence shown here is derived from an EMBL/GenBank/DDBJ whole genome shotgun (WGS) entry which is preliminary data.</text>
</comment>
<dbReference type="AlphaFoldDB" id="A0A162Q7Y6"/>
<organism evidence="1 2">
    <name type="scientific">Daphnia magna</name>
    <dbReference type="NCBI Taxonomy" id="35525"/>
    <lineage>
        <taxon>Eukaryota</taxon>
        <taxon>Metazoa</taxon>
        <taxon>Ecdysozoa</taxon>
        <taxon>Arthropoda</taxon>
        <taxon>Crustacea</taxon>
        <taxon>Branchiopoda</taxon>
        <taxon>Diplostraca</taxon>
        <taxon>Cladocera</taxon>
        <taxon>Anomopoda</taxon>
        <taxon>Daphniidae</taxon>
        <taxon>Daphnia</taxon>
    </lineage>
</organism>
<protein>
    <submittedName>
        <fullName evidence="1">Uncharacterized protein</fullName>
    </submittedName>
</protein>
<proteinExistence type="predicted"/>
<accession>A0A162Q7Y6</accession>
<evidence type="ECO:0000313" key="2">
    <source>
        <dbReference type="Proteomes" id="UP000076858"/>
    </source>
</evidence>
<sequence>MKISYYFICVIFQSLSSPLFFLNPCTISVSNMCTIKRTTTPFLFLFFFFFKTQSRYQLGVWERNVLKSGNNRWMGEKRK</sequence>
<name>A0A162Q7Y6_9CRUS</name>
<gene>
    <name evidence="1" type="ORF">APZ42_014359</name>
</gene>
<dbReference type="Proteomes" id="UP000076858">
    <property type="component" value="Unassembled WGS sequence"/>
</dbReference>
<dbReference type="EMBL" id="LRGB01000389">
    <property type="protein sequence ID" value="KZS19441.1"/>
    <property type="molecule type" value="Genomic_DNA"/>
</dbReference>
<evidence type="ECO:0000313" key="1">
    <source>
        <dbReference type="EMBL" id="KZS19441.1"/>
    </source>
</evidence>
<reference evidence="1 2" key="1">
    <citation type="submission" date="2016-03" db="EMBL/GenBank/DDBJ databases">
        <title>EvidentialGene: Evidence-directed Construction of Genes on Genomes.</title>
        <authorList>
            <person name="Gilbert D.G."/>
            <person name="Choi J.-H."/>
            <person name="Mockaitis K."/>
            <person name="Colbourne J."/>
            <person name="Pfrender M."/>
        </authorList>
    </citation>
    <scope>NUCLEOTIDE SEQUENCE [LARGE SCALE GENOMIC DNA]</scope>
    <source>
        <strain evidence="1 2">Xinb3</strain>
        <tissue evidence="1">Complete organism</tissue>
    </source>
</reference>
<keyword evidence="2" id="KW-1185">Reference proteome</keyword>